<dbReference type="EMBL" id="SLWY01000013">
    <property type="protein sequence ID" value="TCO80626.1"/>
    <property type="molecule type" value="Genomic_DNA"/>
</dbReference>
<evidence type="ECO:0000313" key="5">
    <source>
        <dbReference type="Proteomes" id="UP000295765"/>
    </source>
</evidence>
<evidence type="ECO:0000313" key="4">
    <source>
        <dbReference type="EMBL" id="TCO80626.1"/>
    </source>
</evidence>
<dbReference type="SUPFAM" id="SSF55469">
    <property type="entry name" value="FMN-dependent nitroreductase-like"/>
    <property type="match status" value="1"/>
</dbReference>
<keyword evidence="5" id="KW-1185">Reference proteome</keyword>
<dbReference type="RefSeq" id="WP_132543302.1">
    <property type="nucleotide sequence ID" value="NZ_SLWY01000013.1"/>
</dbReference>
<comment type="caution">
    <text evidence="4">The sequence shown here is derived from an EMBL/GenBank/DDBJ whole genome shotgun (WGS) entry which is preliminary data.</text>
</comment>
<evidence type="ECO:0000259" key="3">
    <source>
        <dbReference type="Pfam" id="PF00881"/>
    </source>
</evidence>
<protein>
    <submittedName>
        <fullName evidence="4">Nitroreductase</fullName>
    </submittedName>
</protein>
<accession>A0A4R2L929</accession>
<sequence length="201" mass="21767">MFEKPATTTVPIAELLARRWSPRALDPQRPVAREHLLALLEAARWAPSCFGDQPWHYVIWDRFRDAERWAQAFATLTEGNRGWAGRAPLLLLAVAATTFRHNGKPNPWGPYDTGAASLSLCLQASALGLVAHQMGGFDRAAIATVAGLPDGFLPQAMIAVGHPGALELLDATQQAKERAPRTRLPLDQIAFEAGWGTGVSA</sequence>
<dbReference type="OrthoDB" id="9802510at2"/>
<dbReference type="CDD" id="cd02138">
    <property type="entry name" value="TdsD-like"/>
    <property type="match status" value="1"/>
</dbReference>
<dbReference type="Proteomes" id="UP000295765">
    <property type="component" value="Unassembled WGS sequence"/>
</dbReference>
<feature type="domain" description="Nitroreductase" evidence="3">
    <location>
        <begin position="17"/>
        <end position="162"/>
    </location>
</feature>
<dbReference type="AlphaFoldDB" id="A0A4R2L929"/>
<reference evidence="4 5" key="1">
    <citation type="submission" date="2019-03" db="EMBL/GenBank/DDBJ databases">
        <title>Genomic Encyclopedia of Type Strains, Phase IV (KMG-IV): sequencing the most valuable type-strain genomes for metagenomic binning, comparative biology and taxonomic classification.</title>
        <authorList>
            <person name="Goeker M."/>
        </authorList>
    </citation>
    <scope>NUCLEOTIDE SEQUENCE [LARGE SCALE GENOMIC DNA]</scope>
    <source>
        <strain evidence="4 5">DSM 25287</strain>
    </source>
</reference>
<dbReference type="Pfam" id="PF00881">
    <property type="entry name" value="Nitroreductase"/>
    <property type="match status" value="1"/>
</dbReference>
<keyword evidence="2" id="KW-0560">Oxidoreductase</keyword>
<name>A0A4R2L929_9GAMM</name>
<dbReference type="InterPro" id="IPR029479">
    <property type="entry name" value="Nitroreductase"/>
</dbReference>
<dbReference type="GO" id="GO:0016491">
    <property type="term" value="F:oxidoreductase activity"/>
    <property type="evidence" value="ECO:0007669"/>
    <property type="project" value="UniProtKB-KW"/>
</dbReference>
<dbReference type="PANTHER" id="PTHR43673">
    <property type="entry name" value="NAD(P)H NITROREDUCTASE YDGI-RELATED"/>
    <property type="match status" value="1"/>
</dbReference>
<evidence type="ECO:0000256" key="1">
    <source>
        <dbReference type="ARBA" id="ARBA00007118"/>
    </source>
</evidence>
<organism evidence="4 5">
    <name type="scientific">Plasticicumulans lactativorans</name>
    <dbReference type="NCBI Taxonomy" id="1133106"/>
    <lineage>
        <taxon>Bacteria</taxon>
        <taxon>Pseudomonadati</taxon>
        <taxon>Pseudomonadota</taxon>
        <taxon>Gammaproteobacteria</taxon>
        <taxon>Candidatus Competibacteraceae</taxon>
        <taxon>Plasticicumulans</taxon>
    </lineage>
</organism>
<dbReference type="PANTHER" id="PTHR43673:SF10">
    <property type="entry name" value="NADH DEHYDROGENASE_NAD(P)H NITROREDUCTASE XCC3605-RELATED"/>
    <property type="match status" value="1"/>
</dbReference>
<dbReference type="InterPro" id="IPR000415">
    <property type="entry name" value="Nitroreductase-like"/>
</dbReference>
<proteinExistence type="inferred from homology"/>
<gene>
    <name evidence="4" type="ORF">EV699_113104</name>
</gene>
<dbReference type="Gene3D" id="3.40.109.10">
    <property type="entry name" value="NADH Oxidase"/>
    <property type="match status" value="1"/>
</dbReference>
<comment type="similarity">
    <text evidence="1">Belongs to the nitroreductase family.</text>
</comment>
<evidence type="ECO:0000256" key="2">
    <source>
        <dbReference type="ARBA" id="ARBA00023002"/>
    </source>
</evidence>